<evidence type="ECO:0000313" key="3">
    <source>
        <dbReference type="Proteomes" id="UP000183557"/>
    </source>
</evidence>
<dbReference type="RefSeq" id="WP_244151605.1">
    <property type="nucleotide sequence ID" value="NZ_FOSB01000009.1"/>
</dbReference>
<accession>A0A1I3XR77</accession>
<gene>
    <name evidence="2" type="ORF">SAMN04487936_10992</name>
</gene>
<organism evidence="2 3">
    <name type="scientific">Halobacillus dabanensis</name>
    <dbReference type="NCBI Taxonomy" id="240302"/>
    <lineage>
        <taxon>Bacteria</taxon>
        <taxon>Bacillati</taxon>
        <taxon>Bacillota</taxon>
        <taxon>Bacilli</taxon>
        <taxon>Bacillales</taxon>
        <taxon>Bacillaceae</taxon>
        <taxon>Halobacillus</taxon>
    </lineage>
</organism>
<name>A0A1I3XR77_HALDA</name>
<dbReference type="Proteomes" id="UP000183557">
    <property type="component" value="Unassembled WGS sequence"/>
</dbReference>
<dbReference type="AlphaFoldDB" id="A0A1I3XR77"/>
<feature type="transmembrane region" description="Helical" evidence="1">
    <location>
        <begin position="58"/>
        <end position="76"/>
    </location>
</feature>
<dbReference type="EMBL" id="FOSB01000009">
    <property type="protein sequence ID" value="SFK22042.1"/>
    <property type="molecule type" value="Genomic_DNA"/>
</dbReference>
<protein>
    <submittedName>
        <fullName evidence="2">Uncharacterized protein</fullName>
    </submittedName>
</protein>
<keyword evidence="1" id="KW-0472">Membrane</keyword>
<keyword evidence="1" id="KW-1133">Transmembrane helix</keyword>
<feature type="transmembrane region" description="Helical" evidence="1">
    <location>
        <begin position="88"/>
        <end position="109"/>
    </location>
</feature>
<reference evidence="3" key="1">
    <citation type="submission" date="2016-10" db="EMBL/GenBank/DDBJ databases">
        <authorList>
            <person name="Varghese N."/>
            <person name="Submissions S."/>
        </authorList>
    </citation>
    <scope>NUCLEOTIDE SEQUENCE [LARGE SCALE GENOMIC DNA]</scope>
    <source>
        <strain evidence="3">CGMCC 1.3704</strain>
    </source>
</reference>
<keyword evidence="3" id="KW-1185">Reference proteome</keyword>
<proteinExistence type="predicted"/>
<evidence type="ECO:0000313" key="2">
    <source>
        <dbReference type="EMBL" id="SFK22042.1"/>
    </source>
</evidence>
<feature type="transmembrane region" description="Helical" evidence="1">
    <location>
        <begin position="35"/>
        <end position="51"/>
    </location>
</feature>
<evidence type="ECO:0000256" key="1">
    <source>
        <dbReference type="SAM" id="Phobius"/>
    </source>
</evidence>
<sequence>MKDKVKGTFGKQIILKGDCWMSDKKKTWDDKLNPLYFPLLTAFPIGGWLLFKSPPMTGVEITLHIITFLFLIFSGTVETYSEEAKQQVFGYIYLLSALIFGGISLFRWLI</sequence>
<keyword evidence="1" id="KW-0812">Transmembrane</keyword>